<evidence type="ECO:0000256" key="2">
    <source>
        <dbReference type="SAM" id="Phobius"/>
    </source>
</evidence>
<feature type="transmembrane region" description="Helical" evidence="2">
    <location>
        <begin position="179"/>
        <end position="197"/>
    </location>
</feature>
<evidence type="ECO:0000313" key="4">
    <source>
        <dbReference type="Proteomes" id="UP000774283"/>
    </source>
</evidence>
<evidence type="ECO:0000313" key="3">
    <source>
        <dbReference type="EMBL" id="NKX93977.1"/>
    </source>
</evidence>
<protein>
    <submittedName>
        <fullName evidence="3">M50 family metallopeptidase</fullName>
    </submittedName>
</protein>
<reference evidence="3 4" key="1">
    <citation type="submission" date="2020-04" db="EMBL/GenBank/DDBJ databases">
        <title>MicrobeNet Type strains.</title>
        <authorList>
            <person name="Nicholson A.C."/>
        </authorList>
    </citation>
    <scope>NUCLEOTIDE SEQUENCE [LARGE SCALE GENOMIC DNA]</scope>
    <source>
        <strain evidence="3 4">ATCC BAA-789</strain>
    </source>
</reference>
<feature type="transmembrane region" description="Helical" evidence="2">
    <location>
        <begin position="128"/>
        <end position="148"/>
    </location>
</feature>
<keyword evidence="2" id="KW-1133">Transmembrane helix</keyword>
<dbReference type="Proteomes" id="UP000774283">
    <property type="component" value="Unassembled WGS sequence"/>
</dbReference>
<sequence>MSDGAAKHLPRPRDVRLPSPPDQACHRRGRQDGTVQTVLDVLGQIWSAATTPSDHPDLRLVLVTAAAALVVVAWRPSWSVVRHGVTTVHEAGHAVVALLTGRQLQGIRVHSDTSGLTVSKGRPRGPGMVATTFAGYTAPAVVGFAAAYGLSRGYAVGVLWALVLMAVFVLVMIRNWYGLWTVLVTLVALVGVTWWGSDGLRLGAAYAVVWLLLLGAPRAVVELQVQRRRRGATGSDADVLGRLTRTPGGLWVAIFALVTLAALAQGARWLAPTLLP</sequence>
<name>A0A9X5IQB1_9MICO</name>
<feature type="transmembrane region" description="Helical" evidence="2">
    <location>
        <begin position="154"/>
        <end position="172"/>
    </location>
</feature>
<keyword evidence="2" id="KW-0812">Transmembrane</keyword>
<keyword evidence="4" id="KW-1185">Reference proteome</keyword>
<feature type="region of interest" description="Disordered" evidence="1">
    <location>
        <begin position="1"/>
        <end position="31"/>
    </location>
</feature>
<feature type="transmembrane region" description="Helical" evidence="2">
    <location>
        <begin position="203"/>
        <end position="221"/>
    </location>
</feature>
<feature type="transmembrane region" description="Helical" evidence="2">
    <location>
        <begin position="250"/>
        <end position="271"/>
    </location>
</feature>
<dbReference type="AlphaFoldDB" id="A0A9X5IQB1"/>
<proteinExistence type="predicted"/>
<gene>
    <name evidence="3" type="ORF">HF995_11980</name>
</gene>
<accession>A0A9X5IQB1</accession>
<dbReference type="InterPro" id="IPR049500">
    <property type="entry name" value="Peptidase_M50B-like"/>
</dbReference>
<dbReference type="EMBL" id="JAAXOW010000004">
    <property type="protein sequence ID" value="NKX93977.1"/>
    <property type="molecule type" value="Genomic_DNA"/>
</dbReference>
<organism evidence="3 4">
    <name type="scientific">Sanguibacter hominis ATCC BAA-789</name>
    <dbReference type="NCBI Taxonomy" id="1312740"/>
    <lineage>
        <taxon>Bacteria</taxon>
        <taxon>Bacillati</taxon>
        <taxon>Actinomycetota</taxon>
        <taxon>Actinomycetes</taxon>
        <taxon>Micrococcales</taxon>
        <taxon>Sanguibacteraceae</taxon>
        <taxon>Sanguibacter</taxon>
    </lineage>
</organism>
<comment type="caution">
    <text evidence="3">The sequence shown here is derived from an EMBL/GenBank/DDBJ whole genome shotgun (WGS) entry which is preliminary data.</text>
</comment>
<dbReference type="PANTHER" id="PTHR33979:SF2">
    <property type="entry name" value="PEPTIDASE M50B-LIKE-DOMAIN-CONTAINING PROTEIN"/>
    <property type="match status" value="1"/>
</dbReference>
<evidence type="ECO:0000256" key="1">
    <source>
        <dbReference type="SAM" id="MobiDB-lite"/>
    </source>
</evidence>
<dbReference type="Pfam" id="PF13398">
    <property type="entry name" value="Peptidase_M50B"/>
    <property type="match status" value="1"/>
</dbReference>
<keyword evidence="2" id="KW-0472">Membrane</keyword>
<dbReference type="PANTHER" id="PTHR33979">
    <property type="entry name" value="OS02G0221600 PROTEIN"/>
    <property type="match status" value="1"/>
</dbReference>